<reference evidence="1" key="2">
    <citation type="submission" date="2020-05" db="UniProtKB">
        <authorList>
            <consortium name="EnsemblMetazoa"/>
        </authorList>
    </citation>
    <scope>IDENTIFICATION</scope>
    <source>
        <strain evidence="1">FAR1</strain>
    </source>
</reference>
<dbReference type="AlphaFoldDB" id="A0A182QF60"/>
<evidence type="ECO:0000313" key="2">
    <source>
        <dbReference type="Proteomes" id="UP000075886"/>
    </source>
</evidence>
<dbReference type="EnsemblMetazoa" id="AFAF008938-RA">
    <property type="protein sequence ID" value="AFAF008938-PA"/>
    <property type="gene ID" value="AFAF008938"/>
</dbReference>
<dbReference type="STRING" id="69004.A0A182QF60"/>
<evidence type="ECO:0000313" key="1">
    <source>
        <dbReference type="EnsemblMetazoa" id="AFAF008938-PA"/>
    </source>
</evidence>
<dbReference type="VEuPathDB" id="VectorBase:AFAF008938"/>
<protein>
    <submittedName>
        <fullName evidence="1">Uncharacterized protein</fullName>
    </submittedName>
</protein>
<reference evidence="2" key="1">
    <citation type="submission" date="2014-01" db="EMBL/GenBank/DDBJ databases">
        <title>The Genome Sequence of Anopheles farauti FAR1 (V2).</title>
        <authorList>
            <consortium name="The Broad Institute Genomics Platform"/>
            <person name="Neafsey D.E."/>
            <person name="Besansky N."/>
            <person name="Howell P."/>
            <person name="Walton C."/>
            <person name="Young S.K."/>
            <person name="Zeng Q."/>
            <person name="Gargeya S."/>
            <person name="Fitzgerald M."/>
            <person name="Haas B."/>
            <person name="Abouelleil A."/>
            <person name="Allen A.W."/>
            <person name="Alvarado L."/>
            <person name="Arachchi H.M."/>
            <person name="Berlin A.M."/>
            <person name="Chapman S.B."/>
            <person name="Gainer-Dewar J."/>
            <person name="Goldberg J."/>
            <person name="Griggs A."/>
            <person name="Gujja S."/>
            <person name="Hansen M."/>
            <person name="Howarth C."/>
            <person name="Imamovic A."/>
            <person name="Ireland A."/>
            <person name="Larimer J."/>
            <person name="McCowan C."/>
            <person name="Murphy C."/>
            <person name="Pearson M."/>
            <person name="Poon T.W."/>
            <person name="Priest M."/>
            <person name="Roberts A."/>
            <person name="Saif S."/>
            <person name="Shea T."/>
            <person name="Sisk P."/>
            <person name="Sykes S."/>
            <person name="Wortman J."/>
            <person name="Nusbaum C."/>
            <person name="Birren B."/>
        </authorList>
    </citation>
    <scope>NUCLEOTIDE SEQUENCE [LARGE SCALE GENOMIC DNA]</scope>
    <source>
        <strain evidence="2">FAR1</strain>
    </source>
</reference>
<proteinExistence type="predicted"/>
<keyword evidence="2" id="KW-1185">Reference proteome</keyword>
<name>A0A182QF60_9DIPT</name>
<accession>A0A182QF60</accession>
<sequence>MSTEHPAAGELLANATATTVAAAVSSTAKANIAVRMTEAPAAALAIDPIINHVGDGIFLQAKTAQIFAGICVWMALFITCQQGLVGKGSVDRTQGRHGLIACRMMPPVLFGRDVQRAAKGDSCTITTRSERNRLAISPLLRVGMEASPRVGRKLSRQYLVLNQIPLDRFG</sequence>
<dbReference type="Proteomes" id="UP000075886">
    <property type="component" value="Unassembled WGS sequence"/>
</dbReference>
<dbReference type="EMBL" id="AXCN02000944">
    <property type="status" value="NOT_ANNOTATED_CDS"/>
    <property type="molecule type" value="Genomic_DNA"/>
</dbReference>
<organism evidence="1 2">
    <name type="scientific">Anopheles farauti</name>
    <dbReference type="NCBI Taxonomy" id="69004"/>
    <lineage>
        <taxon>Eukaryota</taxon>
        <taxon>Metazoa</taxon>
        <taxon>Ecdysozoa</taxon>
        <taxon>Arthropoda</taxon>
        <taxon>Hexapoda</taxon>
        <taxon>Insecta</taxon>
        <taxon>Pterygota</taxon>
        <taxon>Neoptera</taxon>
        <taxon>Endopterygota</taxon>
        <taxon>Diptera</taxon>
        <taxon>Nematocera</taxon>
        <taxon>Culicoidea</taxon>
        <taxon>Culicidae</taxon>
        <taxon>Anophelinae</taxon>
        <taxon>Anopheles</taxon>
    </lineage>
</organism>